<evidence type="ECO:0000313" key="1">
    <source>
        <dbReference type="EMBL" id="VVE49671.1"/>
    </source>
</evidence>
<keyword evidence="2" id="KW-1185">Reference proteome</keyword>
<accession>A0A5E4YLS1</accession>
<dbReference type="AlphaFoldDB" id="A0A5E4YLS1"/>
<gene>
    <name evidence="1" type="ORF">PTE31013_04645</name>
</gene>
<reference evidence="1 2" key="1">
    <citation type="submission" date="2019-08" db="EMBL/GenBank/DDBJ databases">
        <authorList>
            <person name="Peeters C."/>
        </authorList>
    </citation>
    <scope>NUCLEOTIDE SEQUENCE [LARGE SCALE GENOMIC DNA]</scope>
    <source>
        <strain evidence="1 2">LMG 31013</strain>
    </source>
</reference>
<organism evidence="1 2">
    <name type="scientific">Pandoraea terrigena</name>
    <dbReference type="NCBI Taxonomy" id="2508292"/>
    <lineage>
        <taxon>Bacteria</taxon>
        <taxon>Pseudomonadati</taxon>
        <taxon>Pseudomonadota</taxon>
        <taxon>Betaproteobacteria</taxon>
        <taxon>Burkholderiales</taxon>
        <taxon>Burkholderiaceae</taxon>
        <taxon>Pandoraea</taxon>
    </lineage>
</organism>
<evidence type="ECO:0000313" key="2">
    <source>
        <dbReference type="Proteomes" id="UP000334380"/>
    </source>
</evidence>
<dbReference type="Proteomes" id="UP000334380">
    <property type="component" value="Unassembled WGS sequence"/>
</dbReference>
<sequence>MAALPSRMYQDPAIVLEQEENKTCKGCTHKLTLWGLEYCAKERTKAGALNMRRCNLYEDGSARR</sequence>
<name>A0A5E4YLS1_9BURK</name>
<protein>
    <submittedName>
        <fullName evidence="1">Uncharacterized protein</fullName>
    </submittedName>
</protein>
<proteinExistence type="predicted"/>
<dbReference type="EMBL" id="CABPRU010000016">
    <property type="protein sequence ID" value="VVE49671.1"/>
    <property type="molecule type" value="Genomic_DNA"/>
</dbReference>